<dbReference type="AlphaFoldDB" id="Q01XY7"/>
<evidence type="ECO:0000259" key="2">
    <source>
        <dbReference type="Pfam" id="PF09822"/>
    </source>
</evidence>
<dbReference type="InterPro" id="IPR019196">
    <property type="entry name" value="ABC_transp_unknown"/>
</dbReference>
<feature type="domain" description="ABC-type uncharacterised transport system" evidence="2">
    <location>
        <begin position="153"/>
        <end position="402"/>
    </location>
</feature>
<dbReference type="EMBL" id="CP000473">
    <property type="protein sequence ID" value="ABJ85478.1"/>
    <property type="molecule type" value="Genomic_DNA"/>
</dbReference>
<keyword evidence="1" id="KW-0472">Membrane</keyword>
<dbReference type="Pfam" id="PF23357">
    <property type="entry name" value="DUF7088"/>
    <property type="match status" value="1"/>
</dbReference>
<evidence type="ECO:0000313" key="4">
    <source>
        <dbReference type="EMBL" id="ABJ85478.1"/>
    </source>
</evidence>
<feature type="transmembrane region" description="Helical" evidence="1">
    <location>
        <begin position="13"/>
        <end position="35"/>
    </location>
</feature>
<feature type="domain" description="DUF7088" evidence="3">
    <location>
        <begin position="47"/>
        <end position="112"/>
    </location>
</feature>
<proteinExistence type="predicted"/>
<sequence length="474" mass="51745" precursor="true">MAANFLKSRQTKYTAYAGTYILVILAVLAAVNFLANRYDKSYDSTSNKQFSLSDQTEKVVKGLKNDVKITYFDETAKFPQARDVLDRYSALSPKLHMEFIDPVKKPQQAKSAGYRRDLTLLVDSGARKEEAKSLTEEEITGAIIRSLKSGERTVCFVNAANEHSITDEAATGFSLMKQLLERDNYKTREINFKSAAPEAGKPLAIGQAPAAAAVEVPKDCLAMVVGGPQLDYPQPIVDAMQKYVEGGGHALFMLDTPLRIGRGDATAENAALVKVLSDWGITPEKNLVLDLSGIGNMFGAGPEIPIVLQYEASPITRPMARVPTAFPVPRSLDVKSGAKSTAEKLFGTTEDSIAVTEVAANGAIDPKKGKKGPFTLGASGTYQGTNGRFVVVGTSQWAENRAMGSRSLGNRDLFMNMINWLTADEDLISIRPKTTEDRPLTMTTQKLNLVFWLSIVIFPLAVVGFGMATWWKRR</sequence>
<dbReference type="OrthoDB" id="9766228at2"/>
<evidence type="ECO:0000256" key="1">
    <source>
        <dbReference type="SAM" id="Phobius"/>
    </source>
</evidence>
<reference evidence="4" key="1">
    <citation type="submission" date="2006-10" db="EMBL/GenBank/DDBJ databases">
        <title>Complete sequence of Solibacter usitatus Ellin6076.</title>
        <authorList>
            <consortium name="US DOE Joint Genome Institute"/>
            <person name="Copeland A."/>
            <person name="Lucas S."/>
            <person name="Lapidus A."/>
            <person name="Barry K."/>
            <person name="Detter J.C."/>
            <person name="Glavina del Rio T."/>
            <person name="Hammon N."/>
            <person name="Israni S."/>
            <person name="Dalin E."/>
            <person name="Tice H."/>
            <person name="Pitluck S."/>
            <person name="Thompson L.S."/>
            <person name="Brettin T."/>
            <person name="Bruce D."/>
            <person name="Han C."/>
            <person name="Tapia R."/>
            <person name="Gilna P."/>
            <person name="Schmutz J."/>
            <person name="Larimer F."/>
            <person name="Land M."/>
            <person name="Hauser L."/>
            <person name="Kyrpides N."/>
            <person name="Mikhailova N."/>
            <person name="Janssen P.H."/>
            <person name="Kuske C.R."/>
            <person name="Richardson P."/>
        </authorList>
    </citation>
    <scope>NUCLEOTIDE SEQUENCE</scope>
    <source>
        <strain evidence="4">Ellin6076</strain>
    </source>
</reference>
<dbReference type="InParanoid" id="Q01XY7"/>
<dbReference type="eggNOG" id="COG3225">
    <property type="taxonomic scope" value="Bacteria"/>
</dbReference>
<keyword evidence="1" id="KW-0812">Transmembrane</keyword>
<keyword evidence="1" id="KW-1133">Transmembrane helix</keyword>
<dbReference type="STRING" id="234267.Acid_4517"/>
<dbReference type="HOGENOM" id="CLU_018716_0_0_0"/>
<feature type="transmembrane region" description="Helical" evidence="1">
    <location>
        <begin position="449"/>
        <end position="471"/>
    </location>
</feature>
<dbReference type="KEGG" id="sus:Acid_4517"/>
<name>Q01XY7_SOLUE</name>
<evidence type="ECO:0000259" key="3">
    <source>
        <dbReference type="Pfam" id="PF23357"/>
    </source>
</evidence>
<dbReference type="Pfam" id="PF09822">
    <property type="entry name" value="ABC_transp_aux"/>
    <property type="match status" value="1"/>
</dbReference>
<gene>
    <name evidence="4" type="ordered locus">Acid_4517</name>
</gene>
<accession>Q01XY7</accession>
<dbReference type="InterPro" id="IPR055396">
    <property type="entry name" value="DUF7088"/>
</dbReference>
<protein>
    <submittedName>
        <fullName evidence="4">ABC-type uncharacterized transport system involved in gliding motility auxiliary component-like protein</fullName>
    </submittedName>
</protein>
<organism evidence="4">
    <name type="scientific">Solibacter usitatus (strain Ellin6076)</name>
    <dbReference type="NCBI Taxonomy" id="234267"/>
    <lineage>
        <taxon>Bacteria</taxon>
        <taxon>Pseudomonadati</taxon>
        <taxon>Acidobacteriota</taxon>
        <taxon>Terriglobia</taxon>
        <taxon>Bryobacterales</taxon>
        <taxon>Solibacteraceae</taxon>
        <taxon>Candidatus Solibacter</taxon>
    </lineage>
</organism>